<dbReference type="Proteomes" id="UP000018817">
    <property type="component" value="Unassembled WGS sequence"/>
</dbReference>
<dbReference type="GeneID" id="20187440"/>
<protein>
    <submittedName>
        <fullName evidence="2">Uncharacterized protein</fullName>
    </submittedName>
</protein>
<feature type="compositionally biased region" description="Basic and acidic residues" evidence="1">
    <location>
        <begin position="18"/>
        <end position="28"/>
    </location>
</feature>
<evidence type="ECO:0000313" key="2">
    <source>
        <dbReference type="EMBL" id="ETM99354.1"/>
    </source>
</evidence>
<evidence type="ECO:0000256" key="1">
    <source>
        <dbReference type="SAM" id="MobiDB-lite"/>
    </source>
</evidence>
<reference evidence="3" key="1">
    <citation type="submission" date="2011-12" db="EMBL/GenBank/DDBJ databases">
        <authorList>
            <consortium name="The Broad Institute Genome Sequencing Platform"/>
            <person name="Russ C."/>
            <person name="Tyler B."/>
            <person name="Panabieres F."/>
            <person name="Shan W."/>
            <person name="Tripathy S."/>
            <person name="Grunwald N."/>
            <person name="Machado M."/>
            <person name="Young S.K."/>
            <person name="Zeng Q."/>
            <person name="Gargeya S."/>
            <person name="Fitzgerald M."/>
            <person name="Haas B."/>
            <person name="Abouelleil A."/>
            <person name="Alvarado L."/>
            <person name="Arachchi H.M."/>
            <person name="Berlin A."/>
            <person name="Chapman S.B."/>
            <person name="Gearin G."/>
            <person name="Goldberg J."/>
            <person name="Griggs A."/>
            <person name="Gujja S."/>
            <person name="Hansen M."/>
            <person name="Heiman D."/>
            <person name="Howarth C."/>
            <person name="Larimer J."/>
            <person name="Lui A."/>
            <person name="MacDonald P.J.P."/>
            <person name="McCowen C."/>
            <person name="Montmayeur A."/>
            <person name="Murphy C."/>
            <person name="Neiman D."/>
            <person name="Pearson M."/>
            <person name="Priest M."/>
            <person name="Roberts A."/>
            <person name="Saif S."/>
            <person name="Shea T."/>
            <person name="Sisk P."/>
            <person name="Stolte C."/>
            <person name="Sykes S."/>
            <person name="Wortman J."/>
            <person name="Nusbaum C."/>
            <person name="Birren B."/>
        </authorList>
    </citation>
    <scope>NUCLEOTIDE SEQUENCE [LARGE SCALE GENOMIC DNA]</scope>
    <source>
        <strain evidence="3">INRA-310</strain>
    </source>
</reference>
<proteinExistence type="predicted"/>
<dbReference type="AlphaFoldDB" id="W2PH87"/>
<sequence length="134" mass="14361">MQSDAHPRQVLASNPSSQHDDADAEKARGLPPREMAPLPEARRRPVSPNGAGDSSSPDAPVPTVRRASQPRMRADQQLPQAVEPAVRRLSSDRPPDASGDTGRSSNAPLRALIGSTRISQITKPAIDETRRCTS</sequence>
<accession>W2PH87</accession>
<dbReference type="VEuPathDB" id="FungiDB:PPTG_18579"/>
<feature type="compositionally biased region" description="Basic and acidic residues" evidence="1">
    <location>
        <begin position="85"/>
        <end position="95"/>
    </location>
</feature>
<name>W2PH87_PHYN3</name>
<gene>
    <name evidence="2" type="ORF">PPTG_18579</name>
</gene>
<feature type="region of interest" description="Disordered" evidence="1">
    <location>
        <begin position="1"/>
        <end position="134"/>
    </location>
</feature>
<reference evidence="2 3" key="2">
    <citation type="submission" date="2013-11" db="EMBL/GenBank/DDBJ databases">
        <title>The Genome Sequence of Phytophthora parasitica INRA-310.</title>
        <authorList>
            <consortium name="The Broad Institute Genomics Platform"/>
            <person name="Russ C."/>
            <person name="Tyler B."/>
            <person name="Panabieres F."/>
            <person name="Shan W."/>
            <person name="Tripathy S."/>
            <person name="Grunwald N."/>
            <person name="Machado M."/>
            <person name="Johnson C.S."/>
            <person name="Arredondo F."/>
            <person name="Hong C."/>
            <person name="Coffey M."/>
            <person name="Young S.K."/>
            <person name="Zeng Q."/>
            <person name="Gargeya S."/>
            <person name="Fitzgerald M."/>
            <person name="Abouelleil A."/>
            <person name="Alvarado L."/>
            <person name="Chapman S.B."/>
            <person name="Gainer-Dewar J."/>
            <person name="Goldberg J."/>
            <person name="Griggs A."/>
            <person name="Gujja S."/>
            <person name="Hansen M."/>
            <person name="Howarth C."/>
            <person name="Imamovic A."/>
            <person name="Ireland A."/>
            <person name="Larimer J."/>
            <person name="McCowan C."/>
            <person name="Murphy C."/>
            <person name="Pearson M."/>
            <person name="Poon T.W."/>
            <person name="Priest M."/>
            <person name="Roberts A."/>
            <person name="Saif S."/>
            <person name="Shea T."/>
            <person name="Sykes S."/>
            <person name="Wortman J."/>
            <person name="Nusbaum C."/>
            <person name="Birren B."/>
        </authorList>
    </citation>
    <scope>NUCLEOTIDE SEQUENCE [LARGE SCALE GENOMIC DNA]</scope>
    <source>
        <strain evidence="2 3">INRA-310</strain>
    </source>
</reference>
<organism evidence="2 3">
    <name type="scientific">Phytophthora nicotianae (strain INRA-310)</name>
    <name type="common">Phytophthora parasitica</name>
    <dbReference type="NCBI Taxonomy" id="761204"/>
    <lineage>
        <taxon>Eukaryota</taxon>
        <taxon>Sar</taxon>
        <taxon>Stramenopiles</taxon>
        <taxon>Oomycota</taxon>
        <taxon>Peronosporomycetes</taxon>
        <taxon>Peronosporales</taxon>
        <taxon>Peronosporaceae</taxon>
        <taxon>Phytophthora</taxon>
    </lineage>
</organism>
<dbReference type="OrthoDB" id="273092at2759"/>
<dbReference type="EMBL" id="KI669654">
    <property type="protein sequence ID" value="ETM99354.1"/>
    <property type="molecule type" value="Genomic_DNA"/>
</dbReference>
<feature type="compositionally biased region" description="Basic and acidic residues" evidence="1">
    <location>
        <begin position="125"/>
        <end position="134"/>
    </location>
</feature>
<dbReference type="RefSeq" id="XP_008915386.1">
    <property type="nucleotide sequence ID" value="XM_008917138.1"/>
</dbReference>
<evidence type="ECO:0000313" key="3">
    <source>
        <dbReference type="Proteomes" id="UP000018817"/>
    </source>
</evidence>